<proteinExistence type="inferred from homology"/>
<dbReference type="Proteomes" id="UP000283872">
    <property type="component" value="Unassembled WGS sequence"/>
</dbReference>
<evidence type="ECO:0000256" key="3">
    <source>
        <dbReference type="ARBA" id="ARBA00022737"/>
    </source>
</evidence>
<dbReference type="AlphaFoldDB" id="A0A3R5ZGI1"/>
<dbReference type="PROSITE" id="PS50005">
    <property type="entry name" value="TPR"/>
    <property type="match status" value="1"/>
</dbReference>
<reference evidence="12 13" key="1">
    <citation type="submission" date="2018-08" db="EMBL/GenBank/DDBJ databases">
        <title>A genome reference for cultivated species of the human gut microbiota.</title>
        <authorList>
            <person name="Zou Y."/>
            <person name="Xue W."/>
            <person name="Luo G."/>
        </authorList>
    </citation>
    <scope>NUCLEOTIDE SEQUENCE [LARGE SCALE GENOMIC DNA]</scope>
    <source>
        <strain evidence="10 12">AF24-12</strain>
        <strain evidence="11 13">AM16-54</strain>
    </source>
</reference>
<dbReference type="InterPro" id="IPR011990">
    <property type="entry name" value="TPR-like_helical_dom_sf"/>
</dbReference>
<reference evidence="14 15" key="2">
    <citation type="submission" date="2019-09" db="EMBL/GenBank/DDBJ databases">
        <title>Distinct polysaccharide growth profiles of human intestinal Prevotella copri isolates.</title>
        <authorList>
            <person name="Fehlner-Peach H."/>
            <person name="Magnabosco C."/>
            <person name="Raghavan V."/>
            <person name="Scher J.U."/>
            <person name="Tett A."/>
            <person name="Cox L.M."/>
            <person name="Gottsegen C."/>
            <person name="Watters A."/>
            <person name="Wiltshire- Gordon J.D."/>
            <person name="Segata N."/>
            <person name="Bonneau R."/>
            <person name="Littman D.R."/>
        </authorList>
    </citation>
    <scope>NUCLEOTIDE SEQUENCE [LARGE SCALE GENOMIC DNA]</scope>
    <source>
        <strain evidence="9 14">BVe41219</strain>
        <strain evidence="15">iK21513</strain>
        <strain evidence="8">IK21513</strain>
    </source>
</reference>
<dbReference type="Proteomes" id="UP000358159">
    <property type="component" value="Unassembled WGS sequence"/>
</dbReference>
<dbReference type="RefSeq" id="WP_118086033.1">
    <property type="nucleotide sequence ID" value="NZ_QRKB01000076.1"/>
</dbReference>
<dbReference type="SUPFAM" id="SSF46894">
    <property type="entry name" value="C-terminal effector domain of the bipartite response regulators"/>
    <property type="match status" value="1"/>
</dbReference>
<dbReference type="Gene3D" id="1.25.40.10">
    <property type="entry name" value="Tetratricopeptide repeat domain"/>
    <property type="match status" value="1"/>
</dbReference>
<feature type="transmembrane region" description="Helical" evidence="7">
    <location>
        <begin position="361"/>
        <end position="381"/>
    </location>
</feature>
<name>A0A3R5ZGI1_9BACT</name>
<dbReference type="PANTHER" id="PTHR46630:SF1">
    <property type="entry name" value="TETRATRICOPEPTIDE REPEAT PROTEIN 29"/>
    <property type="match status" value="1"/>
</dbReference>
<evidence type="ECO:0000313" key="15">
    <source>
        <dbReference type="Proteomes" id="UP000406735"/>
    </source>
</evidence>
<dbReference type="InterPro" id="IPR016032">
    <property type="entry name" value="Sig_transdc_resp-reg_C-effctor"/>
</dbReference>
<dbReference type="GO" id="GO:0006355">
    <property type="term" value="P:regulation of DNA-templated transcription"/>
    <property type="evidence" value="ECO:0007669"/>
    <property type="project" value="InterPro"/>
</dbReference>
<protein>
    <submittedName>
        <fullName evidence="10">Uncharacterized protein</fullName>
    </submittedName>
</protein>
<dbReference type="InterPro" id="IPR019734">
    <property type="entry name" value="TPR_rpt"/>
</dbReference>
<evidence type="ECO:0000313" key="12">
    <source>
        <dbReference type="Proteomes" id="UP000283872"/>
    </source>
</evidence>
<evidence type="ECO:0000313" key="13">
    <source>
        <dbReference type="Proteomes" id="UP000284548"/>
    </source>
</evidence>
<keyword evidence="4 6" id="KW-0802">TPR repeat</keyword>
<dbReference type="Proteomes" id="UP000284548">
    <property type="component" value="Unassembled WGS sequence"/>
</dbReference>
<dbReference type="EMBL" id="VZCY01000017">
    <property type="protein sequence ID" value="MQN08724.1"/>
    <property type="molecule type" value="Genomic_DNA"/>
</dbReference>
<evidence type="ECO:0000256" key="1">
    <source>
        <dbReference type="ARBA" id="ARBA00004496"/>
    </source>
</evidence>
<evidence type="ECO:0000313" key="10">
    <source>
        <dbReference type="EMBL" id="RGS13343.1"/>
    </source>
</evidence>
<dbReference type="EMBL" id="QRKB01000076">
    <property type="protein sequence ID" value="RHH74822.1"/>
    <property type="molecule type" value="Genomic_DNA"/>
</dbReference>
<accession>A0A3R5ZGI1</accession>
<dbReference type="InterPro" id="IPR051476">
    <property type="entry name" value="Bac_ResReg_Asp_Phosphatase"/>
</dbReference>
<dbReference type="GO" id="GO:0005737">
    <property type="term" value="C:cytoplasm"/>
    <property type="evidence" value="ECO:0007669"/>
    <property type="project" value="UniProtKB-SubCell"/>
</dbReference>
<keyword evidence="3" id="KW-0677">Repeat</keyword>
<evidence type="ECO:0000256" key="5">
    <source>
        <dbReference type="ARBA" id="ARBA00038253"/>
    </source>
</evidence>
<comment type="subcellular location">
    <subcellularLocation>
        <location evidence="1">Cytoplasm</location>
    </subcellularLocation>
</comment>
<comment type="caution">
    <text evidence="10">The sequence shown here is derived from an EMBL/GenBank/DDBJ whole genome shotgun (WGS) entry which is preliminary data.</text>
</comment>
<keyword evidence="2" id="KW-0963">Cytoplasm</keyword>
<feature type="repeat" description="TPR" evidence="6">
    <location>
        <begin position="101"/>
        <end position="134"/>
    </location>
</feature>
<keyword evidence="7" id="KW-1133">Transmembrane helix</keyword>
<gene>
    <name evidence="11" type="ORF">DW192_15690</name>
    <name evidence="10" type="ORF">DWY11_11470</name>
    <name evidence="9" type="ORF">F7D42_02290</name>
    <name evidence="8" type="ORF">F7D97_01995</name>
</gene>
<sequence>MTNKIKILLLATLFYTSCNSSKYPKSLVEIDSLCYSNPQLALTKLEQIGNNFDTTQTAYWMYYNLLKLKAQEKTCTPHPNLGKINLLKSYYERNDDKKLLPEIYYLTGTTYLDLHDSPQALEYFHKTLNECKDIRLKGLTYAQMGYIMLYQGNFSSAIDFYKKSYHIDLIRNDIKGQIYDLRDLGYTYANTNKVDSAILFSQQSLQLALKAKMPKMITSARSSLANIYLDSKQDVDSAAKYFLPLLSDVRKENKSGTYSMAIKYYKLCNLPDSVNYYIKKIEETGDVYAKEAAYQEKVEMALKKNCSNKDLLSWKLFIQYADSIENISNATAIAKSQSLYDYTQKEKEYIKLQNENKQHKLWQIIYGLSTLLTFLLFYVYYKKYKIAKNEQKRQTMELQHILEKSASQKTNNKDTLSQIKETNIYSIFLQKTQNKNNINENEWKELDELVNKYYFDFKITLYRICKLSEIEYRICLLLKVGFTLSDMATILHREPSTLSMARKRLYKKLFHKDGKAEELDIFIRSI</sequence>
<dbReference type="EMBL" id="VZAZ01000008">
    <property type="protein sequence ID" value="MQO54555.1"/>
    <property type="molecule type" value="Genomic_DNA"/>
</dbReference>
<dbReference type="EMBL" id="QRVA01000031">
    <property type="protein sequence ID" value="RGS13343.1"/>
    <property type="molecule type" value="Genomic_DNA"/>
</dbReference>
<evidence type="ECO:0000256" key="4">
    <source>
        <dbReference type="ARBA" id="ARBA00022803"/>
    </source>
</evidence>
<dbReference type="SUPFAM" id="SSF48452">
    <property type="entry name" value="TPR-like"/>
    <property type="match status" value="1"/>
</dbReference>
<keyword evidence="7" id="KW-0812">Transmembrane</keyword>
<comment type="similarity">
    <text evidence="5">Belongs to the Rap family.</text>
</comment>
<evidence type="ECO:0000313" key="14">
    <source>
        <dbReference type="Proteomes" id="UP000358159"/>
    </source>
</evidence>
<evidence type="ECO:0000256" key="7">
    <source>
        <dbReference type="SAM" id="Phobius"/>
    </source>
</evidence>
<dbReference type="GO" id="GO:0003677">
    <property type="term" value="F:DNA binding"/>
    <property type="evidence" value="ECO:0007669"/>
    <property type="project" value="InterPro"/>
</dbReference>
<evidence type="ECO:0000256" key="2">
    <source>
        <dbReference type="ARBA" id="ARBA00022490"/>
    </source>
</evidence>
<evidence type="ECO:0000256" key="6">
    <source>
        <dbReference type="PROSITE-ProRule" id="PRU00339"/>
    </source>
</evidence>
<evidence type="ECO:0000313" key="9">
    <source>
        <dbReference type="EMBL" id="MQO54555.1"/>
    </source>
</evidence>
<keyword evidence="7" id="KW-0472">Membrane</keyword>
<dbReference type="PANTHER" id="PTHR46630">
    <property type="entry name" value="TETRATRICOPEPTIDE REPEAT PROTEIN 29"/>
    <property type="match status" value="1"/>
</dbReference>
<organism evidence="10 12">
    <name type="scientific">Segatella copri</name>
    <dbReference type="NCBI Taxonomy" id="165179"/>
    <lineage>
        <taxon>Bacteria</taxon>
        <taxon>Pseudomonadati</taxon>
        <taxon>Bacteroidota</taxon>
        <taxon>Bacteroidia</taxon>
        <taxon>Bacteroidales</taxon>
        <taxon>Prevotellaceae</taxon>
        <taxon>Segatella</taxon>
    </lineage>
</organism>
<evidence type="ECO:0000313" key="11">
    <source>
        <dbReference type="EMBL" id="RHH74822.1"/>
    </source>
</evidence>
<dbReference type="Proteomes" id="UP000406735">
    <property type="component" value="Unassembled WGS sequence"/>
</dbReference>
<evidence type="ECO:0000313" key="8">
    <source>
        <dbReference type="EMBL" id="MQN08724.1"/>
    </source>
</evidence>